<feature type="transmembrane region" description="Helical" evidence="5">
    <location>
        <begin position="242"/>
        <end position="263"/>
    </location>
</feature>
<feature type="transmembrane region" description="Helical" evidence="5">
    <location>
        <begin position="12"/>
        <end position="30"/>
    </location>
</feature>
<evidence type="ECO:0000313" key="6">
    <source>
        <dbReference type="EMBL" id="WAX56062.1"/>
    </source>
</evidence>
<evidence type="ECO:0000256" key="2">
    <source>
        <dbReference type="ARBA" id="ARBA00022692"/>
    </source>
</evidence>
<feature type="transmembrane region" description="Helical" evidence="5">
    <location>
        <begin position="36"/>
        <end position="57"/>
    </location>
</feature>
<feature type="transmembrane region" description="Helical" evidence="5">
    <location>
        <begin position="172"/>
        <end position="199"/>
    </location>
</feature>
<protein>
    <submittedName>
        <fullName evidence="6">Tellurite resistance/C4-dicarboxylate transporter family protein</fullName>
    </submittedName>
</protein>
<gene>
    <name evidence="6" type="ORF">M6B22_16165</name>
</gene>
<organism evidence="6 7">
    <name type="scientific">Jatrophihabitans cynanchi</name>
    <dbReference type="NCBI Taxonomy" id="2944128"/>
    <lineage>
        <taxon>Bacteria</taxon>
        <taxon>Bacillati</taxon>
        <taxon>Actinomycetota</taxon>
        <taxon>Actinomycetes</taxon>
        <taxon>Jatrophihabitantales</taxon>
        <taxon>Jatrophihabitantaceae</taxon>
        <taxon>Jatrophihabitans</taxon>
    </lineage>
</organism>
<evidence type="ECO:0000256" key="1">
    <source>
        <dbReference type="ARBA" id="ARBA00004141"/>
    </source>
</evidence>
<keyword evidence="2 5" id="KW-0812">Transmembrane</keyword>
<dbReference type="Proteomes" id="UP001164693">
    <property type="component" value="Chromosome"/>
</dbReference>
<dbReference type="Gene3D" id="1.50.10.150">
    <property type="entry name" value="Voltage-dependent anion channel"/>
    <property type="match status" value="1"/>
</dbReference>
<feature type="transmembrane region" description="Helical" evidence="5">
    <location>
        <begin position="102"/>
        <end position="123"/>
    </location>
</feature>
<keyword evidence="7" id="KW-1185">Reference proteome</keyword>
<comment type="subcellular location">
    <subcellularLocation>
        <location evidence="1">Membrane</location>
        <topology evidence="1">Multi-pass membrane protein</topology>
    </subcellularLocation>
</comment>
<dbReference type="Pfam" id="PF03595">
    <property type="entry name" value="SLAC1"/>
    <property type="match status" value="1"/>
</dbReference>
<name>A0ABY7JXL8_9ACTN</name>
<accession>A0ABY7JXL8</accession>
<evidence type="ECO:0000256" key="3">
    <source>
        <dbReference type="ARBA" id="ARBA00022989"/>
    </source>
</evidence>
<dbReference type="InterPro" id="IPR004695">
    <property type="entry name" value="SLAC1/Mae1/Ssu1/TehA"/>
</dbReference>
<feature type="transmembrane region" description="Helical" evidence="5">
    <location>
        <begin position="283"/>
        <end position="301"/>
    </location>
</feature>
<evidence type="ECO:0000313" key="7">
    <source>
        <dbReference type="Proteomes" id="UP001164693"/>
    </source>
</evidence>
<feature type="transmembrane region" description="Helical" evidence="5">
    <location>
        <begin position="143"/>
        <end position="160"/>
    </location>
</feature>
<feature type="transmembrane region" description="Helical" evidence="5">
    <location>
        <begin position="313"/>
        <end position="336"/>
    </location>
</feature>
<proteinExistence type="predicted"/>
<keyword evidence="3 5" id="KW-1133">Transmembrane helix</keyword>
<reference evidence="6" key="1">
    <citation type="submission" date="2022-05" db="EMBL/GenBank/DDBJ databases">
        <title>Jatrophihabitans sp. SB3-54 whole genome sequence.</title>
        <authorList>
            <person name="Suh M.K."/>
            <person name="Eom M.K."/>
            <person name="Kim J.S."/>
            <person name="Kim H.S."/>
            <person name="Do H.E."/>
            <person name="Shin Y.K."/>
            <person name="Lee J.-S."/>
        </authorList>
    </citation>
    <scope>NUCLEOTIDE SEQUENCE</scope>
    <source>
        <strain evidence="6">SB3-54</strain>
    </source>
</reference>
<feature type="transmembrane region" description="Helical" evidence="5">
    <location>
        <begin position="211"/>
        <end position="230"/>
    </location>
</feature>
<dbReference type="CDD" id="cd09319">
    <property type="entry name" value="TDT_like_1"/>
    <property type="match status" value="1"/>
</dbReference>
<evidence type="ECO:0000256" key="4">
    <source>
        <dbReference type="ARBA" id="ARBA00023136"/>
    </source>
</evidence>
<sequence>MSSRVRDAVRTLNPGYFAMVMATGIVSIAMLNHHAYAVSVALLWLAGVEYVVLVTLYSWRLIRFRAAVAEDLAEPARAFGYFTFVAATDVLGTRLAADQHHVVALVLLAGGWLAWLLFGYVIPWTAVLGYAGRPVVQFANGTWFIWVVASQSIAVLAAALEPAVTIGRRELALLAVFSWSVGVFLYAAAGIFVAARMLLYPLRPADLTPPYWVSMGATAITVVAGARIVQMADAPMVAATRGLIAGASVVFWTFGSWLIPPLVAAGVWRHLVHRIPLRYEAPLWSIVFPLGMYGVGGHYLGQADHLPIVKAIGANESWVALGAWVLAFAAMLHHLYRTLLRAPAAAAVDAGH</sequence>
<dbReference type="InterPro" id="IPR038665">
    <property type="entry name" value="Voltage-dep_anion_channel_sf"/>
</dbReference>
<evidence type="ECO:0000256" key="5">
    <source>
        <dbReference type="SAM" id="Phobius"/>
    </source>
</evidence>
<keyword evidence="4 5" id="KW-0472">Membrane</keyword>
<dbReference type="EMBL" id="CP097463">
    <property type="protein sequence ID" value="WAX56062.1"/>
    <property type="molecule type" value="Genomic_DNA"/>
</dbReference>